<accession>A0ABT2SJI0</accession>
<name>A0ABT2SJI0_9FIRM</name>
<dbReference type="RefSeq" id="WP_262654126.1">
    <property type="nucleotide sequence ID" value="NZ_JAOQKE010000003.1"/>
</dbReference>
<comment type="caution">
    <text evidence="2">The sequence shown here is derived from an EMBL/GenBank/DDBJ whole genome shotgun (WGS) entry which is preliminary data.</text>
</comment>
<dbReference type="PANTHER" id="PTHR37806:SF1">
    <property type="entry name" value="PEPTIDASE C39-LIKE DOMAIN-CONTAINING PROTEIN"/>
    <property type="match status" value="1"/>
</dbReference>
<dbReference type="Gene3D" id="3.90.70.10">
    <property type="entry name" value="Cysteine proteinases"/>
    <property type="match status" value="1"/>
</dbReference>
<protein>
    <submittedName>
        <fullName evidence="2">C39 family peptidase</fullName>
    </submittedName>
</protein>
<dbReference type="PANTHER" id="PTHR37806">
    <property type="entry name" value="LMO0724 PROTEIN"/>
    <property type="match status" value="1"/>
</dbReference>
<gene>
    <name evidence="2" type="ORF">OCV47_04740</name>
</gene>
<dbReference type="InterPro" id="IPR039564">
    <property type="entry name" value="Peptidase_C39-like"/>
</dbReference>
<dbReference type="Proteomes" id="UP001652338">
    <property type="component" value="Unassembled WGS sequence"/>
</dbReference>
<evidence type="ECO:0000313" key="3">
    <source>
        <dbReference type="Proteomes" id="UP001652338"/>
    </source>
</evidence>
<feature type="domain" description="Peptidase C39-like" evidence="1">
    <location>
        <begin position="99"/>
        <end position="267"/>
    </location>
</feature>
<evidence type="ECO:0000259" key="1">
    <source>
        <dbReference type="Pfam" id="PF13529"/>
    </source>
</evidence>
<evidence type="ECO:0000313" key="2">
    <source>
        <dbReference type="EMBL" id="MCU6724672.1"/>
    </source>
</evidence>
<reference evidence="2 3" key="1">
    <citation type="journal article" date="2021" name="ISME Commun">
        <title>Automated analysis of genomic sequences facilitates high-throughput and comprehensive description of bacteria.</title>
        <authorList>
            <person name="Hitch T.C.A."/>
        </authorList>
    </citation>
    <scope>NUCLEOTIDE SEQUENCE [LARGE SCALE GENOMIC DNA]</scope>
    <source>
        <strain evidence="2 3">Sanger_29</strain>
    </source>
</reference>
<dbReference type="Pfam" id="PF13529">
    <property type="entry name" value="Peptidase_C39_2"/>
    <property type="match status" value="1"/>
</dbReference>
<proteinExistence type="predicted"/>
<organism evidence="2 3">
    <name type="scientific">Muricoprocola aceti</name>
    <dbReference type="NCBI Taxonomy" id="2981772"/>
    <lineage>
        <taxon>Bacteria</taxon>
        <taxon>Bacillati</taxon>
        <taxon>Bacillota</taxon>
        <taxon>Clostridia</taxon>
        <taxon>Lachnospirales</taxon>
        <taxon>Lachnospiraceae</taxon>
        <taxon>Muricoprocola</taxon>
    </lineage>
</organism>
<dbReference type="EMBL" id="JAOQKE010000003">
    <property type="protein sequence ID" value="MCU6724672.1"/>
    <property type="molecule type" value="Genomic_DNA"/>
</dbReference>
<keyword evidence="3" id="KW-1185">Reference proteome</keyword>
<sequence length="295" mass="32544">MKKITAIILAVVVLIGGFGAGNAYRSICKAEAVTQDSTESDVEKEVIYNSDDQQGEKAGSYEVTEMESETQSETVAVGLESTQISAEVKKSNSATQLTDFDIIEQYPELPTGCEITALTMVMNYYGYQVNKVTMALDYMPKVQAEFYRSEDGRLMGPDLENFFVGDPTEETGYICGTGAIVTAANAYLTDVGSDMTAVAMKNAQPEELYDLIDQGTPVVIWCTINMEDRAETDSWYREDGTYMEWSTNDHGAVLIGYDEDTVTVADPIYSRITVSRVQFEKIFAERGGQCVILTE</sequence>